<dbReference type="InterPro" id="IPR006969">
    <property type="entry name" value="Stig-like"/>
</dbReference>
<reference evidence="3" key="1">
    <citation type="submission" date="2022-05" db="EMBL/GenBank/DDBJ databases">
        <title>The Musa troglodytarum L. genome provides insights into the mechanism of non-climacteric behaviour and enrichment of carotenoids.</title>
        <authorList>
            <person name="Wang J."/>
        </authorList>
    </citation>
    <scope>NUCLEOTIDE SEQUENCE</scope>
    <source>
        <tissue evidence="3">Leaf</tissue>
    </source>
</reference>
<gene>
    <name evidence="3" type="ORF">MUK42_28496</name>
</gene>
<evidence type="ECO:0000313" key="3">
    <source>
        <dbReference type="EMBL" id="URD86243.1"/>
    </source>
</evidence>
<comment type="similarity">
    <text evidence="1">Belongs to the STIG1 family.</text>
</comment>
<keyword evidence="4" id="KW-1185">Reference proteome</keyword>
<dbReference type="AlphaFoldDB" id="A0A9E7EZC1"/>
<dbReference type="OrthoDB" id="2013942at2759"/>
<dbReference type="Pfam" id="PF04885">
    <property type="entry name" value="Stig1"/>
    <property type="match status" value="1"/>
</dbReference>
<dbReference type="EMBL" id="CP097504">
    <property type="protein sequence ID" value="URD86243.1"/>
    <property type="molecule type" value="Genomic_DNA"/>
</dbReference>
<name>A0A9E7EZC1_9LILI</name>
<keyword evidence="2" id="KW-0732">Signal</keyword>
<evidence type="ECO:0000256" key="1">
    <source>
        <dbReference type="ARBA" id="ARBA00006010"/>
    </source>
</evidence>
<evidence type="ECO:0000256" key="2">
    <source>
        <dbReference type="ARBA" id="ARBA00022729"/>
    </source>
</evidence>
<organism evidence="3 4">
    <name type="scientific">Musa troglodytarum</name>
    <name type="common">fe'i banana</name>
    <dbReference type="NCBI Taxonomy" id="320322"/>
    <lineage>
        <taxon>Eukaryota</taxon>
        <taxon>Viridiplantae</taxon>
        <taxon>Streptophyta</taxon>
        <taxon>Embryophyta</taxon>
        <taxon>Tracheophyta</taxon>
        <taxon>Spermatophyta</taxon>
        <taxon>Magnoliopsida</taxon>
        <taxon>Liliopsida</taxon>
        <taxon>Zingiberales</taxon>
        <taxon>Musaceae</taxon>
        <taxon>Musa</taxon>
    </lineage>
</organism>
<proteinExistence type="inferred from homology"/>
<protein>
    <submittedName>
        <fullName evidence="3">Stigma-specific protein, Stig1</fullName>
    </submittedName>
</protein>
<evidence type="ECO:0000313" key="4">
    <source>
        <dbReference type="Proteomes" id="UP001055439"/>
    </source>
</evidence>
<dbReference type="Proteomes" id="UP001055439">
    <property type="component" value="Chromosome 2"/>
</dbReference>
<sequence>MDGSIDPSRGPVAPIFEYGERSPRSYTELCNPYLTRARGREREEEERMATTCLSPRSLLVTLLLLALASVTPQRSAAAEVGDPRARSRFLAQEAVKKGARCDPVTNNRCSGLQARDGTQLLYCCKKRCRNVLSDRNNCGACGLRCGFGQLCCKGKCTAVAYDVNNCGKCGTVCQPGLRCEYARN</sequence>
<dbReference type="PANTHER" id="PTHR33227:SF6">
    <property type="entry name" value="PROTEIN GRIM REAPER"/>
    <property type="match status" value="1"/>
</dbReference>
<dbReference type="PANTHER" id="PTHR33227">
    <property type="entry name" value="STIGMA-SPECIFIC STIG1-LIKE PROTEIN 3"/>
    <property type="match status" value="1"/>
</dbReference>
<accession>A0A9E7EZC1</accession>